<dbReference type="Gene3D" id="3.30.70.920">
    <property type="match status" value="1"/>
</dbReference>
<dbReference type="SUPFAM" id="SSF54909">
    <property type="entry name" value="Dimeric alpha+beta barrel"/>
    <property type="match status" value="1"/>
</dbReference>
<evidence type="ECO:0000259" key="4">
    <source>
        <dbReference type="PROSITE" id="PS50956"/>
    </source>
</evidence>
<dbReference type="Proteomes" id="UP000002505">
    <property type="component" value="Chromosome"/>
</dbReference>
<keyword evidence="6" id="KW-1185">Reference proteome</keyword>
<dbReference type="InterPro" id="IPR036388">
    <property type="entry name" value="WH-like_DNA-bd_sf"/>
</dbReference>
<dbReference type="KEGG" id="ach:Achl_2914"/>
<dbReference type="eggNOG" id="COG1522">
    <property type="taxonomic scope" value="Bacteria"/>
</dbReference>
<sequence length="192" mass="21336">MAGFVSRTSGNHAALHEECLDWETICICELAYGRGVNGMAARDGRAEPAELDDIDRSIMAELTRDGRMSVTQVAENVHISRAHAYTRINRLTSEGVLSRFTAVVDPIKAGLKSSAYVTLKLKQDSWRELRDQLGAIPEVHHIALVGGDFDVILLVRAVDNIDLRRVIFDQLQSMPGVLDTQTFLVFEDVDTR</sequence>
<dbReference type="SMART" id="SM00344">
    <property type="entry name" value="HTH_ASNC"/>
    <property type="match status" value="1"/>
</dbReference>
<proteinExistence type="predicted"/>
<dbReference type="GO" id="GO:0043565">
    <property type="term" value="F:sequence-specific DNA binding"/>
    <property type="evidence" value="ECO:0007669"/>
    <property type="project" value="InterPro"/>
</dbReference>
<dbReference type="InterPro" id="IPR019887">
    <property type="entry name" value="Tscrpt_reg_AsnC/Lrp_C"/>
</dbReference>
<dbReference type="Gene3D" id="1.10.10.10">
    <property type="entry name" value="Winged helix-like DNA-binding domain superfamily/Winged helix DNA-binding domain"/>
    <property type="match status" value="1"/>
</dbReference>
<evidence type="ECO:0000313" key="6">
    <source>
        <dbReference type="Proteomes" id="UP000002505"/>
    </source>
</evidence>
<evidence type="ECO:0000313" key="5">
    <source>
        <dbReference type="EMBL" id="ACL40878.1"/>
    </source>
</evidence>
<keyword evidence="1" id="KW-0805">Transcription regulation</keyword>
<dbReference type="SUPFAM" id="SSF46785">
    <property type="entry name" value="Winged helix' DNA-binding domain"/>
    <property type="match status" value="1"/>
</dbReference>
<dbReference type="Pfam" id="PF13404">
    <property type="entry name" value="HTH_AsnC-type"/>
    <property type="match status" value="1"/>
</dbReference>
<dbReference type="STRING" id="452863.Achl_2914"/>
<dbReference type="HOGENOM" id="CLU_091233_5_1_11"/>
<protein>
    <submittedName>
        <fullName evidence="5">Transcriptional regulator, AsnC family</fullName>
    </submittedName>
</protein>
<dbReference type="GO" id="GO:0005829">
    <property type="term" value="C:cytosol"/>
    <property type="evidence" value="ECO:0007669"/>
    <property type="project" value="TreeGrafter"/>
</dbReference>
<organism evidence="5 6">
    <name type="scientific">Pseudarthrobacter chlorophenolicus (strain ATCC 700700 / DSM 12829 / CIP 107037 / JCM 12360 / KCTC 9906 / NCIMB 13794 / A6)</name>
    <name type="common">Arthrobacter chlorophenolicus</name>
    <dbReference type="NCBI Taxonomy" id="452863"/>
    <lineage>
        <taxon>Bacteria</taxon>
        <taxon>Bacillati</taxon>
        <taxon>Actinomycetota</taxon>
        <taxon>Actinomycetes</taxon>
        <taxon>Micrococcales</taxon>
        <taxon>Micrococcaceae</taxon>
        <taxon>Pseudarthrobacter</taxon>
    </lineage>
</organism>
<reference evidence="5" key="1">
    <citation type="submission" date="2009-01" db="EMBL/GenBank/DDBJ databases">
        <title>Complete sequence of chromosome of Arthrobacter chlorophenolicus A6.</title>
        <authorList>
            <consortium name="US DOE Joint Genome Institute"/>
            <person name="Lucas S."/>
            <person name="Copeland A."/>
            <person name="Lapidus A."/>
            <person name="Glavina del Rio T."/>
            <person name="Tice H."/>
            <person name="Bruce D."/>
            <person name="Goodwin L."/>
            <person name="Pitluck S."/>
            <person name="Goltsman E."/>
            <person name="Clum A."/>
            <person name="Larimer F."/>
            <person name="Land M."/>
            <person name="Hauser L."/>
            <person name="Kyrpides N."/>
            <person name="Mikhailova N."/>
            <person name="Jansson J."/>
            <person name="Richardson P."/>
        </authorList>
    </citation>
    <scope>NUCLEOTIDE SEQUENCE [LARGE SCALE GENOMIC DNA]</scope>
    <source>
        <strain evidence="5">A6</strain>
    </source>
</reference>
<dbReference type="PANTHER" id="PTHR30154:SF34">
    <property type="entry name" value="TRANSCRIPTIONAL REGULATOR AZLB"/>
    <property type="match status" value="1"/>
</dbReference>
<dbReference type="PRINTS" id="PR00033">
    <property type="entry name" value="HTHASNC"/>
</dbReference>
<evidence type="ECO:0000256" key="1">
    <source>
        <dbReference type="ARBA" id="ARBA00023015"/>
    </source>
</evidence>
<dbReference type="AlphaFoldDB" id="B8HED3"/>
<gene>
    <name evidence="5" type="ordered locus">Achl_2914</name>
</gene>
<dbReference type="InterPro" id="IPR036390">
    <property type="entry name" value="WH_DNA-bd_sf"/>
</dbReference>
<feature type="domain" description="HTH asnC-type" evidence="4">
    <location>
        <begin position="51"/>
        <end position="112"/>
    </location>
</feature>
<dbReference type="InterPro" id="IPR019888">
    <property type="entry name" value="Tscrpt_reg_AsnC-like"/>
</dbReference>
<evidence type="ECO:0000256" key="3">
    <source>
        <dbReference type="ARBA" id="ARBA00023163"/>
    </source>
</evidence>
<dbReference type="Pfam" id="PF01037">
    <property type="entry name" value="AsnC_trans_reg"/>
    <property type="match status" value="1"/>
</dbReference>
<dbReference type="GO" id="GO:0043200">
    <property type="term" value="P:response to amino acid"/>
    <property type="evidence" value="ECO:0007669"/>
    <property type="project" value="TreeGrafter"/>
</dbReference>
<accession>B8HED3</accession>
<dbReference type="InterPro" id="IPR000485">
    <property type="entry name" value="AsnC-type_HTH_dom"/>
</dbReference>
<dbReference type="PROSITE" id="PS50956">
    <property type="entry name" value="HTH_ASNC_2"/>
    <property type="match status" value="1"/>
</dbReference>
<dbReference type="PANTHER" id="PTHR30154">
    <property type="entry name" value="LEUCINE-RESPONSIVE REGULATORY PROTEIN"/>
    <property type="match status" value="1"/>
</dbReference>
<dbReference type="InterPro" id="IPR011008">
    <property type="entry name" value="Dimeric_a/b-barrel"/>
</dbReference>
<keyword evidence="3" id="KW-0804">Transcription</keyword>
<keyword evidence="2" id="KW-0238">DNA-binding</keyword>
<name>B8HED3_PSECP</name>
<dbReference type="EMBL" id="CP001341">
    <property type="protein sequence ID" value="ACL40878.1"/>
    <property type="molecule type" value="Genomic_DNA"/>
</dbReference>
<evidence type="ECO:0000256" key="2">
    <source>
        <dbReference type="ARBA" id="ARBA00023125"/>
    </source>
</evidence>